<dbReference type="Gene3D" id="3.30.2350.10">
    <property type="entry name" value="Pseudouridine synthase"/>
    <property type="match status" value="1"/>
</dbReference>
<comment type="similarity">
    <text evidence="2 5">Belongs to the pseudouridine synthase TruB family. Type 1 subfamily.</text>
</comment>
<evidence type="ECO:0000256" key="1">
    <source>
        <dbReference type="ARBA" id="ARBA00000385"/>
    </source>
</evidence>
<dbReference type="GO" id="GO:0031119">
    <property type="term" value="P:tRNA pseudouridine synthesis"/>
    <property type="evidence" value="ECO:0007669"/>
    <property type="project" value="UniProtKB-UniRule"/>
</dbReference>
<dbReference type="PANTHER" id="PTHR13767:SF2">
    <property type="entry name" value="PSEUDOURIDYLATE SYNTHASE TRUB1"/>
    <property type="match status" value="1"/>
</dbReference>
<dbReference type="SUPFAM" id="SSF55120">
    <property type="entry name" value="Pseudouridine synthase"/>
    <property type="match status" value="1"/>
</dbReference>
<dbReference type="CDD" id="cd02573">
    <property type="entry name" value="PseudoU_synth_EcTruB"/>
    <property type="match status" value="1"/>
</dbReference>
<evidence type="ECO:0000256" key="5">
    <source>
        <dbReference type="HAMAP-Rule" id="MF_01080"/>
    </source>
</evidence>
<dbReference type="Pfam" id="PF16198">
    <property type="entry name" value="TruB_C_2"/>
    <property type="match status" value="1"/>
</dbReference>
<evidence type="ECO:0000313" key="8">
    <source>
        <dbReference type="EMBL" id="QJE71803.1"/>
    </source>
</evidence>
<protein>
    <recommendedName>
        <fullName evidence="5">tRNA pseudouridine synthase B</fullName>
        <ecNumber evidence="5">5.4.99.25</ecNumber>
    </recommendedName>
    <alternativeName>
        <fullName evidence="5">tRNA pseudouridine(55) synthase</fullName>
        <shortName evidence="5">Psi55 synthase</shortName>
    </alternativeName>
    <alternativeName>
        <fullName evidence="5">tRNA pseudouridylate synthase</fullName>
    </alternativeName>
    <alternativeName>
        <fullName evidence="5">tRNA-uridine isomerase</fullName>
    </alternativeName>
</protein>
<comment type="function">
    <text evidence="5">Responsible for synthesis of pseudouridine from uracil-55 in the psi GC loop of transfer RNAs.</text>
</comment>
<feature type="domain" description="Pseudouridine synthase II N-terminal" evidence="6">
    <location>
        <begin position="32"/>
        <end position="180"/>
    </location>
</feature>
<feature type="domain" description="tRNA pseudouridylate synthase B C-terminal" evidence="7">
    <location>
        <begin position="181"/>
        <end position="239"/>
    </location>
</feature>
<evidence type="ECO:0000256" key="3">
    <source>
        <dbReference type="ARBA" id="ARBA00022694"/>
    </source>
</evidence>
<dbReference type="InterPro" id="IPR002501">
    <property type="entry name" value="PsdUridine_synth_N"/>
</dbReference>
<dbReference type="GO" id="GO:1990481">
    <property type="term" value="P:mRNA pseudouridine synthesis"/>
    <property type="evidence" value="ECO:0007669"/>
    <property type="project" value="TreeGrafter"/>
</dbReference>
<dbReference type="EMBL" id="CP051775">
    <property type="protein sequence ID" value="QJE71803.1"/>
    <property type="molecule type" value="Genomic_DNA"/>
</dbReference>
<dbReference type="HAMAP" id="MF_01080">
    <property type="entry name" value="TruB_bact"/>
    <property type="match status" value="1"/>
</dbReference>
<dbReference type="EC" id="5.4.99.25" evidence="5"/>
<proteinExistence type="inferred from homology"/>
<keyword evidence="9" id="KW-1185">Reference proteome</keyword>
<evidence type="ECO:0000259" key="7">
    <source>
        <dbReference type="Pfam" id="PF16198"/>
    </source>
</evidence>
<evidence type="ECO:0000256" key="4">
    <source>
        <dbReference type="ARBA" id="ARBA00023235"/>
    </source>
</evidence>
<dbReference type="GO" id="GO:0160148">
    <property type="term" value="F:tRNA pseudouridine(55) synthase activity"/>
    <property type="evidence" value="ECO:0007669"/>
    <property type="project" value="UniProtKB-EC"/>
</dbReference>
<name>A0A858R3N1_9PROT</name>
<organism evidence="8 9">
    <name type="scientific">Aerophototrophica crusticola</name>
    <dbReference type="NCBI Taxonomy" id="1709002"/>
    <lineage>
        <taxon>Bacteria</taxon>
        <taxon>Pseudomonadati</taxon>
        <taxon>Pseudomonadota</taxon>
        <taxon>Alphaproteobacteria</taxon>
        <taxon>Rhodospirillales</taxon>
        <taxon>Rhodospirillaceae</taxon>
        <taxon>Aerophototrophica</taxon>
    </lineage>
</organism>
<evidence type="ECO:0000313" key="9">
    <source>
        <dbReference type="Proteomes" id="UP000501891"/>
    </source>
</evidence>
<dbReference type="KEGG" id="acru:HHL28_00560"/>
<reference evidence="8" key="1">
    <citation type="submission" date="2020-04" db="EMBL/GenBank/DDBJ databases">
        <title>A desert anoxygenic phototrophic bacterium fixes CO2 using RubisCO under aerobic conditions.</title>
        <authorList>
            <person name="Tang K."/>
        </authorList>
    </citation>
    <scope>NUCLEOTIDE SEQUENCE [LARGE SCALE GENOMIC DNA]</scope>
    <source>
        <strain evidence="8">MIMtkB3</strain>
    </source>
</reference>
<dbReference type="AlphaFoldDB" id="A0A858R3N1"/>
<evidence type="ECO:0000259" key="6">
    <source>
        <dbReference type="Pfam" id="PF01509"/>
    </source>
</evidence>
<dbReference type="InterPro" id="IPR020103">
    <property type="entry name" value="PsdUridine_synth_cat_dom_sf"/>
</dbReference>
<dbReference type="InterPro" id="IPR014780">
    <property type="entry name" value="tRNA_psdUridine_synth_TruB"/>
</dbReference>
<accession>A0A858R3N1</accession>
<sequence length="314" mass="34257">MARRRKGRPLDGWLVLDKPGTMTSTQAMAKCRWLMQAEKAGHGGTLDPIATGVLPIAFGEATKTVQYAMDGSKTYRFLLRFGQATDTDDRAGQVIATSDLRPTDEQIEAALEGFQGWISQVPPRYSAIKVEGERAYDLAREGAALELKPREVRVDSFLLTGRPDEDHAWFEVECGKGTYMRSLARDLAEALGTVGHVAELRRLRVGRFTLAEAATLEQLEQASQAGDADRFLLPIETALDQVPTIPLADPEAMKLRQGQAVLLMRRTDVARLDAIRATLPEGAEAVALATCAGRPVALVRVEGPAIQPVRVLNV</sequence>
<dbReference type="InterPro" id="IPR032819">
    <property type="entry name" value="TruB_C"/>
</dbReference>
<keyword evidence="3 5" id="KW-0819">tRNA processing</keyword>
<gene>
    <name evidence="5 8" type="primary">truB</name>
    <name evidence="8" type="ORF">HHL28_00560</name>
</gene>
<feature type="active site" description="Nucleophile" evidence="5">
    <location>
        <position position="47"/>
    </location>
</feature>
<comment type="catalytic activity">
    <reaction evidence="1 5">
        <text>uridine(55) in tRNA = pseudouridine(55) in tRNA</text>
        <dbReference type="Rhea" id="RHEA:42532"/>
        <dbReference type="Rhea" id="RHEA-COMP:10101"/>
        <dbReference type="Rhea" id="RHEA-COMP:10102"/>
        <dbReference type="ChEBI" id="CHEBI:65314"/>
        <dbReference type="ChEBI" id="CHEBI:65315"/>
        <dbReference type="EC" id="5.4.99.25"/>
    </reaction>
</comment>
<dbReference type="Pfam" id="PF01509">
    <property type="entry name" value="TruB_N"/>
    <property type="match status" value="1"/>
</dbReference>
<dbReference type="PANTHER" id="PTHR13767">
    <property type="entry name" value="TRNA-PSEUDOURIDINE SYNTHASE"/>
    <property type="match status" value="1"/>
</dbReference>
<dbReference type="GO" id="GO:0003723">
    <property type="term" value="F:RNA binding"/>
    <property type="evidence" value="ECO:0007669"/>
    <property type="project" value="InterPro"/>
</dbReference>
<keyword evidence="4 5" id="KW-0413">Isomerase</keyword>
<dbReference type="NCBIfam" id="TIGR00431">
    <property type="entry name" value="TruB"/>
    <property type="match status" value="1"/>
</dbReference>
<dbReference type="Proteomes" id="UP000501891">
    <property type="component" value="Chromosome"/>
</dbReference>
<evidence type="ECO:0000256" key="2">
    <source>
        <dbReference type="ARBA" id="ARBA00005642"/>
    </source>
</evidence>